<name>A0A409X295_9AGAR</name>
<dbReference type="AlphaFoldDB" id="A0A409X295"/>
<dbReference type="EMBL" id="NHTK01004801">
    <property type="protein sequence ID" value="PPQ84870.1"/>
    <property type="molecule type" value="Genomic_DNA"/>
</dbReference>
<feature type="compositionally biased region" description="Polar residues" evidence="1">
    <location>
        <begin position="39"/>
        <end position="52"/>
    </location>
</feature>
<sequence length="262" mass="29444">MDDMLNSFVGHPNPSPTLYHSTGSPNSDHNPFVRHPDGSETQQSSPRTPSSYGSNFAPRFTALFQKEAILQVCNARKDEQLKELTDDLQLFQTPSHGHSAAVDLAKKYIQQRDNALSEVVRLTEELGAAKKIVASFESNLGFPPPPASYSVPRSSHWDSFCAIQSLLLSGFLSLCVTIWNFVGRNGRVVDRKCDELSDRHMQLEERLDHLADDLLESLGSDVVNLQCQWRDLETTCFERQSRIEIQLLAIQRQLEALDPSFS</sequence>
<dbReference type="InParanoid" id="A0A409X295"/>
<gene>
    <name evidence="2" type="ORF">CVT24_013230</name>
</gene>
<protein>
    <submittedName>
        <fullName evidence="2">Uncharacterized protein</fullName>
    </submittedName>
</protein>
<reference evidence="2 3" key="1">
    <citation type="journal article" date="2018" name="Evol. Lett.">
        <title>Horizontal gene cluster transfer increased hallucinogenic mushroom diversity.</title>
        <authorList>
            <person name="Reynolds H.T."/>
            <person name="Vijayakumar V."/>
            <person name="Gluck-Thaler E."/>
            <person name="Korotkin H.B."/>
            <person name="Matheny P.B."/>
            <person name="Slot J.C."/>
        </authorList>
    </citation>
    <scope>NUCLEOTIDE SEQUENCE [LARGE SCALE GENOMIC DNA]</scope>
    <source>
        <strain evidence="2 3">2629</strain>
    </source>
</reference>
<evidence type="ECO:0000313" key="3">
    <source>
        <dbReference type="Proteomes" id="UP000284842"/>
    </source>
</evidence>
<accession>A0A409X295</accession>
<feature type="compositionally biased region" description="Polar residues" evidence="1">
    <location>
        <begin position="16"/>
        <end position="29"/>
    </location>
</feature>
<feature type="region of interest" description="Disordered" evidence="1">
    <location>
        <begin position="1"/>
        <end position="52"/>
    </location>
</feature>
<evidence type="ECO:0000313" key="2">
    <source>
        <dbReference type="EMBL" id="PPQ84870.1"/>
    </source>
</evidence>
<proteinExistence type="predicted"/>
<evidence type="ECO:0000256" key="1">
    <source>
        <dbReference type="SAM" id="MobiDB-lite"/>
    </source>
</evidence>
<organism evidence="2 3">
    <name type="scientific">Panaeolus cyanescens</name>
    <dbReference type="NCBI Taxonomy" id="181874"/>
    <lineage>
        <taxon>Eukaryota</taxon>
        <taxon>Fungi</taxon>
        <taxon>Dikarya</taxon>
        <taxon>Basidiomycota</taxon>
        <taxon>Agaricomycotina</taxon>
        <taxon>Agaricomycetes</taxon>
        <taxon>Agaricomycetidae</taxon>
        <taxon>Agaricales</taxon>
        <taxon>Agaricineae</taxon>
        <taxon>Galeropsidaceae</taxon>
        <taxon>Panaeolus</taxon>
    </lineage>
</organism>
<comment type="caution">
    <text evidence="2">The sequence shown here is derived from an EMBL/GenBank/DDBJ whole genome shotgun (WGS) entry which is preliminary data.</text>
</comment>
<dbReference type="Proteomes" id="UP000284842">
    <property type="component" value="Unassembled WGS sequence"/>
</dbReference>
<keyword evidence="3" id="KW-1185">Reference proteome</keyword>